<dbReference type="PROSITE" id="PS51898">
    <property type="entry name" value="TYR_RECOMBINASE"/>
    <property type="match status" value="1"/>
</dbReference>
<evidence type="ECO:0000259" key="2">
    <source>
        <dbReference type="PROSITE" id="PS51898"/>
    </source>
</evidence>
<accession>T1ADJ5</accession>
<dbReference type="AlphaFoldDB" id="T1ADJ5"/>
<feature type="domain" description="Tyr recombinase" evidence="2">
    <location>
        <begin position="1"/>
        <end position="162"/>
    </location>
</feature>
<protein>
    <submittedName>
        <fullName evidence="3">Phage integrase family protein</fullName>
    </submittedName>
</protein>
<dbReference type="InterPro" id="IPR013762">
    <property type="entry name" value="Integrase-like_cat_sf"/>
</dbReference>
<dbReference type="GO" id="GO:0006310">
    <property type="term" value="P:DNA recombination"/>
    <property type="evidence" value="ECO:0007669"/>
    <property type="project" value="UniProtKB-KW"/>
</dbReference>
<feature type="non-terminal residue" evidence="3">
    <location>
        <position position="1"/>
    </location>
</feature>
<proteinExistence type="predicted"/>
<dbReference type="PANTHER" id="PTHR30349:SF64">
    <property type="entry name" value="PROPHAGE INTEGRASE INTD-RELATED"/>
    <property type="match status" value="1"/>
</dbReference>
<reference evidence="3" key="2">
    <citation type="journal article" date="2014" name="ISME J.">
        <title>Microbial stratification in low pH oxic and suboxic macroscopic growths along an acid mine drainage.</title>
        <authorList>
            <person name="Mendez-Garcia C."/>
            <person name="Mesa V."/>
            <person name="Sprenger R.R."/>
            <person name="Richter M."/>
            <person name="Diez M.S."/>
            <person name="Solano J."/>
            <person name="Bargiela R."/>
            <person name="Golyshina O.V."/>
            <person name="Manteca A."/>
            <person name="Ramos J.L."/>
            <person name="Gallego J.R."/>
            <person name="Llorente I."/>
            <person name="Martins Dos Santos V.A."/>
            <person name="Jensen O.N."/>
            <person name="Pelaez A.I."/>
            <person name="Sanchez J."/>
            <person name="Ferrer M."/>
        </authorList>
    </citation>
    <scope>NUCLEOTIDE SEQUENCE</scope>
</reference>
<keyword evidence="1" id="KW-0233">DNA recombination</keyword>
<sequence length="175" mass="19055">GAFGGLRTGEMLALRRNDVDPLHGIVNVKRQSQRVAGRGLMVTPPKSEAAVRSVTLPRTIVEELEQHLGLYVGTSSDSLLFTSSRGAPVRRATLAAAWHEACRIVGIEAVRIHDLRHFAAISMARMPGIATKEIMQRIGHSNPQAALRYQHATQVRDADIASYLDAQLADDRAGE</sequence>
<name>T1ADJ5_9ZZZZ</name>
<gene>
    <name evidence="3" type="ORF">B1B_08477</name>
</gene>
<dbReference type="GO" id="GO:0015074">
    <property type="term" value="P:DNA integration"/>
    <property type="evidence" value="ECO:0007669"/>
    <property type="project" value="InterPro"/>
</dbReference>
<organism evidence="3">
    <name type="scientific">mine drainage metagenome</name>
    <dbReference type="NCBI Taxonomy" id="410659"/>
    <lineage>
        <taxon>unclassified sequences</taxon>
        <taxon>metagenomes</taxon>
        <taxon>ecological metagenomes</taxon>
    </lineage>
</organism>
<evidence type="ECO:0000256" key="1">
    <source>
        <dbReference type="ARBA" id="ARBA00023172"/>
    </source>
</evidence>
<dbReference type="Pfam" id="PF00589">
    <property type="entry name" value="Phage_integrase"/>
    <property type="match status" value="1"/>
</dbReference>
<dbReference type="Gene3D" id="1.10.443.10">
    <property type="entry name" value="Intergrase catalytic core"/>
    <property type="match status" value="1"/>
</dbReference>
<dbReference type="InterPro" id="IPR002104">
    <property type="entry name" value="Integrase_catalytic"/>
</dbReference>
<dbReference type="InterPro" id="IPR050090">
    <property type="entry name" value="Tyrosine_recombinase_XerCD"/>
</dbReference>
<dbReference type="EMBL" id="AUZY01005530">
    <property type="protein sequence ID" value="EQD58681.1"/>
    <property type="molecule type" value="Genomic_DNA"/>
</dbReference>
<dbReference type="SUPFAM" id="SSF56349">
    <property type="entry name" value="DNA breaking-rejoining enzymes"/>
    <property type="match status" value="1"/>
</dbReference>
<comment type="caution">
    <text evidence="3">The sequence shown here is derived from an EMBL/GenBank/DDBJ whole genome shotgun (WGS) entry which is preliminary data.</text>
</comment>
<dbReference type="InterPro" id="IPR011010">
    <property type="entry name" value="DNA_brk_join_enz"/>
</dbReference>
<dbReference type="PANTHER" id="PTHR30349">
    <property type="entry name" value="PHAGE INTEGRASE-RELATED"/>
    <property type="match status" value="1"/>
</dbReference>
<evidence type="ECO:0000313" key="3">
    <source>
        <dbReference type="EMBL" id="EQD58681.1"/>
    </source>
</evidence>
<feature type="non-terminal residue" evidence="3">
    <location>
        <position position="175"/>
    </location>
</feature>
<reference evidence="3" key="1">
    <citation type="submission" date="2013-08" db="EMBL/GenBank/DDBJ databases">
        <authorList>
            <person name="Mendez C."/>
            <person name="Richter M."/>
            <person name="Ferrer M."/>
            <person name="Sanchez J."/>
        </authorList>
    </citation>
    <scope>NUCLEOTIDE SEQUENCE</scope>
</reference>
<dbReference type="CDD" id="cd01189">
    <property type="entry name" value="INT_ICEBs1_C_like"/>
    <property type="match status" value="1"/>
</dbReference>
<dbReference type="GO" id="GO:0003677">
    <property type="term" value="F:DNA binding"/>
    <property type="evidence" value="ECO:0007669"/>
    <property type="project" value="InterPro"/>
</dbReference>